<accession>A0A8J3RV05</accession>
<dbReference type="Proteomes" id="UP000616724">
    <property type="component" value="Unassembled WGS sequence"/>
</dbReference>
<gene>
    <name evidence="1" type="ORF">Plo01_64780</name>
</gene>
<dbReference type="EMBL" id="BOOH01000055">
    <property type="protein sequence ID" value="GIH80049.1"/>
    <property type="molecule type" value="Genomic_DNA"/>
</dbReference>
<dbReference type="RefSeq" id="WP_203894496.1">
    <property type="nucleotide sequence ID" value="NZ_BOOH01000055.1"/>
</dbReference>
<organism evidence="1 2">
    <name type="scientific">Planobispora longispora</name>
    <dbReference type="NCBI Taxonomy" id="28887"/>
    <lineage>
        <taxon>Bacteria</taxon>
        <taxon>Bacillati</taxon>
        <taxon>Actinomycetota</taxon>
        <taxon>Actinomycetes</taxon>
        <taxon>Streptosporangiales</taxon>
        <taxon>Streptosporangiaceae</taxon>
        <taxon>Planobispora</taxon>
    </lineage>
</organism>
<evidence type="ECO:0000313" key="1">
    <source>
        <dbReference type="EMBL" id="GIH80049.1"/>
    </source>
</evidence>
<dbReference type="AlphaFoldDB" id="A0A8J3RV05"/>
<protein>
    <recommendedName>
        <fullName evidence="3">WD40 repeat domain-containing protein</fullName>
    </recommendedName>
</protein>
<proteinExistence type="predicted"/>
<dbReference type="InterPro" id="IPR015943">
    <property type="entry name" value="WD40/YVTN_repeat-like_dom_sf"/>
</dbReference>
<dbReference type="Gene3D" id="2.130.10.10">
    <property type="entry name" value="YVTN repeat-like/Quinoprotein amine dehydrogenase"/>
    <property type="match status" value="1"/>
</dbReference>
<reference evidence="1 2" key="1">
    <citation type="submission" date="2021-01" db="EMBL/GenBank/DDBJ databases">
        <title>Whole genome shotgun sequence of Planobispora longispora NBRC 13918.</title>
        <authorList>
            <person name="Komaki H."/>
            <person name="Tamura T."/>
        </authorList>
    </citation>
    <scope>NUCLEOTIDE SEQUENCE [LARGE SCALE GENOMIC DNA]</scope>
    <source>
        <strain evidence="1 2">NBRC 13918</strain>
    </source>
</reference>
<evidence type="ECO:0008006" key="3">
    <source>
        <dbReference type="Google" id="ProtNLM"/>
    </source>
</evidence>
<comment type="caution">
    <text evidence="1">The sequence shown here is derived from an EMBL/GenBank/DDBJ whole genome shotgun (WGS) entry which is preliminary data.</text>
</comment>
<sequence length="315" mass="34158">MALRKITDLDPVFRDVTFADEGRLLALDADADLWHVDLAGGPPLCLGGGEEIAGAALERFEGTCRRCDVTPRRISWHGGSATAVVHIDCGSHWLLLRRASTGPWRPLLTGSRLVCSPELSWSPDGRVLAVGIDGVCVVPVRGSGHRRDLDAESWGWTPCGGLLLYRYDGERWTLHLDPAPLREPGPRILGQPHADLENWGWPGALIVAADGRTCTVAFRSKIVRYSLPSLSVVHALDVPGVHGLTPSADQRRVVVESDGGVQVWDTVAGLPLTEPLPRLCDARVSPSGRHLAFRTRPPAALHPAAEPGWSIWQLE</sequence>
<keyword evidence="2" id="KW-1185">Reference proteome</keyword>
<evidence type="ECO:0000313" key="2">
    <source>
        <dbReference type="Proteomes" id="UP000616724"/>
    </source>
</evidence>
<name>A0A8J3RV05_9ACTN</name>
<dbReference type="SUPFAM" id="SSF82171">
    <property type="entry name" value="DPP6 N-terminal domain-like"/>
    <property type="match status" value="1"/>
</dbReference>